<evidence type="ECO:0000256" key="1">
    <source>
        <dbReference type="SAM" id="MobiDB-lite"/>
    </source>
</evidence>
<feature type="compositionally biased region" description="Low complexity" evidence="1">
    <location>
        <begin position="353"/>
        <end position="363"/>
    </location>
</feature>
<dbReference type="GeneID" id="13444026"/>
<feature type="region of interest" description="Disordered" evidence="1">
    <location>
        <begin position="340"/>
        <end position="381"/>
    </location>
</feature>
<dbReference type="Proteomes" id="UP000007494">
    <property type="component" value="Chromosome V"/>
</dbReference>
<dbReference type="eggNOG" id="ENOG502QZK7">
    <property type="taxonomic scope" value="Eukaryota"/>
</dbReference>
<dbReference type="InterPro" id="IPR018616">
    <property type="entry name" value="GUCD1"/>
</dbReference>
<evidence type="ECO:0000313" key="2">
    <source>
        <dbReference type="EMBL" id="CBZ51638.1"/>
    </source>
</evidence>
<dbReference type="PANTHER" id="PTHR31400">
    <property type="entry name" value="GUANYLYL CYCLASE DOMAIN CONTAINING PROTEIN 1 GUCD1"/>
    <property type="match status" value="1"/>
</dbReference>
<evidence type="ECO:0000313" key="4">
    <source>
        <dbReference type="Proteomes" id="UP000007494"/>
    </source>
</evidence>
<protein>
    <recommendedName>
        <fullName evidence="5">Guanylylate cyclase</fullName>
    </recommendedName>
</protein>
<proteinExistence type="predicted"/>
<dbReference type="OMA" id="FATVCEG"/>
<dbReference type="AlphaFoldDB" id="F0VDC3"/>
<accession>F0VDC3</accession>
<dbReference type="RefSeq" id="XP_003881671.1">
    <property type="nucleotide sequence ID" value="XM_003881622.1"/>
</dbReference>
<dbReference type="VEuPathDB" id="ToxoDB:NCLIV_014320"/>
<reference evidence="2" key="2">
    <citation type="submission" date="2011-03" db="EMBL/GenBank/DDBJ databases">
        <title>Comparative genomics and transcriptomics of Neospora caninum and Toxoplasma gondii.</title>
        <authorList>
            <person name="Reid A.J."/>
            <person name="Sohal A."/>
            <person name="Harris D."/>
            <person name="Quail M."/>
            <person name="Sanders M."/>
            <person name="Berriman M."/>
            <person name="Wastling J.M."/>
            <person name="Pain A."/>
        </authorList>
    </citation>
    <scope>NUCLEOTIDE SEQUENCE</scope>
    <source>
        <strain evidence="2">Liverpool</strain>
    </source>
</reference>
<dbReference type="EMBL" id="LN714479">
    <property type="protein sequence ID" value="CEL65592.1"/>
    <property type="molecule type" value="Genomic_DNA"/>
</dbReference>
<evidence type="ECO:0000313" key="3">
    <source>
        <dbReference type="EMBL" id="CEL65592.1"/>
    </source>
</evidence>
<dbReference type="EMBL" id="FR823386">
    <property type="protein sequence ID" value="CBZ51638.1"/>
    <property type="molecule type" value="Genomic_DNA"/>
</dbReference>
<reference evidence="4" key="3">
    <citation type="journal article" date="2012" name="PLoS Pathog.">
        <title>Comparative genomics of the apicomplexan parasites Toxoplasma gondii and Neospora caninum: Coccidia differing in host range and transmission strategy.</title>
        <authorList>
            <person name="Reid A.J."/>
            <person name="Vermont S.J."/>
            <person name="Cotton J.A."/>
            <person name="Harris D."/>
            <person name="Hill-Cawthorne G.A."/>
            <person name="Konen-Waisman S."/>
            <person name="Latham S.M."/>
            <person name="Mourier T."/>
            <person name="Norton R."/>
            <person name="Quail M.A."/>
            <person name="Sanders M."/>
            <person name="Shanmugam D."/>
            <person name="Sohal A."/>
            <person name="Wasmuth J.D."/>
            <person name="Brunk B."/>
            <person name="Grigg M.E."/>
            <person name="Howard J.C."/>
            <person name="Parkinson J."/>
            <person name="Roos D.S."/>
            <person name="Trees A.J."/>
            <person name="Berriman M."/>
            <person name="Pain A."/>
            <person name="Wastling J.M."/>
        </authorList>
    </citation>
    <scope>NUCLEOTIDE SEQUENCE [LARGE SCALE GENOMIC DNA]</scope>
    <source>
        <strain evidence="4">Liverpool</strain>
    </source>
</reference>
<sequence length="488" mass="53377">MAPRDGKCLEIEWIGQQNDNDCGLACVRMVLRILRRAELPAATGGWVSGARECSASLETPKNVLHAERTSVGAHEKAGVLKGQGVCAGAGADSLSETEEVGSFHESSAQKPAHRPSALRLSTQQVRPVPRQRTHLPAQRQVRRLTQDLSDPAHEDIPAEFAGLPSDATLAQRREEMCRLWQRLNDGAWTVDLFVLFLHMGLGAACLFATVCEGFNATHAHRPFYAEAEPEEQRRVERQFSLVRQAGGAVLNRSFSAVELREFLSADGVIICLVHRGILDAYVSVMKSRQVRSKQEARALRAHARRAAAAAGRLEYEGHFVVLVGFRKAAEPCSTSSSELLSSRTLSPIHRATRGSSTRRSAAAPNAHPSGGEGCVAAGARNPDVSETRAACRSQGIQTAQRYQLRHRHREAGDRELTTEAIQGEDGEDIDAEEWDYFLLDPAEPGTQIVDEEVLTLSRKAPGTDEDLLFVSTKGLLDVKRFHTVFSTA</sequence>
<gene>
    <name evidence="3" type="ORF">BN1204_014320</name>
    <name evidence="2" type="ORF">NCLIV_014320</name>
</gene>
<organism evidence="2 4">
    <name type="scientific">Neospora caninum (strain Liverpool)</name>
    <dbReference type="NCBI Taxonomy" id="572307"/>
    <lineage>
        <taxon>Eukaryota</taxon>
        <taxon>Sar</taxon>
        <taxon>Alveolata</taxon>
        <taxon>Apicomplexa</taxon>
        <taxon>Conoidasida</taxon>
        <taxon>Coccidia</taxon>
        <taxon>Eucoccidiorida</taxon>
        <taxon>Eimeriorina</taxon>
        <taxon>Sarcocystidae</taxon>
        <taxon>Neospora</taxon>
    </lineage>
</organism>
<dbReference type="InParanoid" id="F0VDC3"/>
<keyword evidence="4" id="KW-1185">Reference proteome</keyword>
<dbReference type="PANTHER" id="PTHR31400:SF1">
    <property type="entry name" value="PROTEIN GUCD1"/>
    <property type="match status" value="1"/>
</dbReference>
<feature type="region of interest" description="Disordered" evidence="1">
    <location>
        <begin position="97"/>
        <end position="142"/>
    </location>
</feature>
<reference evidence="3" key="4">
    <citation type="journal article" date="2015" name="PLoS ONE">
        <title>Comprehensive Evaluation of Toxoplasma gondii VEG and Neospora caninum LIV Genomes with Tachyzoite Stage Transcriptome and Proteome Defines Novel Transcript Features.</title>
        <authorList>
            <person name="Ramaprasad A."/>
            <person name="Mourier T."/>
            <person name="Naeem R."/>
            <person name="Malas T.B."/>
            <person name="Moussa E."/>
            <person name="Panigrahi A."/>
            <person name="Vermont S.J."/>
            <person name="Otto T.D."/>
            <person name="Wastling J."/>
            <person name="Pain A."/>
        </authorList>
    </citation>
    <scope>NUCLEOTIDE SEQUENCE</scope>
    <source>
        <strain evidence="3">Liverpool</strain>
    </source>
</reference>
<dbReference type="OrthoDB" id="206796at2759"/>
<name>F0VDC3_NEOCL</name>
<evidence type="ECO:0008006" key="5">
    <source>
        <dbReference type="Google" id="ProtNLM"/>
    </source>
</evidence>
<reference evidence="2" key="1">
    <citation type="submission" date="2011-02" db="EMBL/GenBank/DDBJ databases">
        <authorList>
            <person name="Aslett M."/>
        </authorList>
    </citation>
    <scope>NUCLEOTIDE SEQUENCE</scope>
    <source>
        <strain evidence="2">Liverpool</strain>
    </source>
</reference>
<dbReference type="Pfam" id="PF09778">
    <property type="entry name" value="Guanylate_cyc_2"/>
    <property type="match status" value="1"/>
</dbReference>